<accession>A0A2R4XLB9</accession>
<evidence type="ECO:0000256" key="1">
    <source>
        <dbReference type="ARBA" id="ARBA00004496"/>
    </source>
</evidence>
<keyword evidence="10 15" id="KW-0460">Magnesium</keyword>
<dbReference type="Pfam" id="PF00817">
    <property type="entry name" value="IMS"/>
    <property type="match status" value="1"/>
</dbReference>
<dbReference type="CDD" id="cd03586">
    <property type="entry name" value="PolY_Pol_IV_kappa"/>
    <property type="match status" value="1"/>
</dbReference>
<dbReference type="PANTHER" id="PTHR11076">
    <property type="entry name" value="DNA REPAIR POLYMERASE UMUC / TRANSFERASE FAMILY MEMBER"/>
    <property type="match status" value="1"/>
</dbReference>
<dbReference type="SUPFAM" id="SSF56672">
    <property type="entry name" value="DNA/RNA polymerases"/>
    <property type="match status" value="1"/>
</dbReference>
<comment type="function">
    <text evidence="15">Poorly processive, error-prone DNA polymerase involved in untargeted mutagenesis. Copies undamaged DNA at stalled replication forks, which arise in vivo from mismatched or misaligned primer ends. These misaligned primers can be extended by PolIV. Exhibits no 3'-5' exonuclease (proofreading) activity. May be involved in translesional synthesis, in conjunction with the beta clamp from PolIII.</text>
</comment>
<organism evidence="17 18">
    <name type="scientific">Orrella marina</name>
    <dbReference type="NCBI Taxonomy" id="2163011"/>
    <lineage>
        <taxon>Bacteria</taxon>
        <taxon>Pseudomonadati</taxon>
        <taxon>Pseudomonadota</taxon>
        <taxon>Betaproteobacteria</taxon>
        <taxon>Burkholderiales</taxon>
        <taxon>Alcaligenaceae</taxon>
        <taxon>Orrella</taxon>
    </lineage>
</organism>
<dbReference type="KEGG" id="boz:DBV39_13755"/>
<dbReference type="Gene3D" id="3.30.70.270">
    <property type="match status" value="1"/>
</dbReference>
<keyword evidence="3 15" id="KW-0515">Mutator protein</keyword>
<dbReference type="OrthoDB" id="9808813at2"/>
<evidence type="ECO:0000256" key="13">
    <source>
        <dbReference type="ARBA" id="ARBA00023204"/>
    </source>
</evidence>
<sequence>MSEHRRIAHLDMDAFFASVELLRYPHLKGQAVVVGGRSVPAPWQDDKGNWHHARLRQYAGRGVVTTSTYEARAHGVFSGMGLMQSARLAPEAILLPADFEAYRHHSRLFKSAVRSIAPLVEDRGIDEIYIDLTESDVSSVDLARQIKQAVRDATGLSCSIAVAPNKLLAKIGSDLDKPDGLTILDMPSFRERIWPLSVSKVNGIGPKATARLKENGIHTIGELAETPVDQLISLFGASTGNWMFRIARGQDDRPVLTHSDPKSISRETTFSRDLDVRLDRTELTSILDQLCERLSEDLQRKQVFARTIGIKVKFADFKVVTRDVTLTKSIGQAMDLRRAASECLRRISWTDRIRLLGVRASGLSGLDAREPDQLQLSLW</sequence>
<evidence type="ECO:0000256" key="12">
    <source>
        <dbReference type="ARBA" id="ARBA00023125"/>
    </source>
</evidence>
<dbReference type="PANTHER" id="PTHR11076:SF33">
    <property type="entry name" value="DNA POLYMERASE KAPPA"/>
    <property type="match status" value="1"/>
</dbReference>
<dbReference type="InterPro" id="IPR001126">
    <property type="entry name" value="UmuC"/>
</dbReference>
<gene>
    <name evidence="15" type="primary">dinB</name>
    <name evidence="17" type="ORF">DBV39_13755</name>
</gene>
<dbReference type="InterPro" id="IPR043502">
    <property type="entry name" value="DNA/RNA_pol_sf"/>
</dbReference>
<evidence type="ECO:0000256" key="7">
    <source>
        <dbReference type="ARBA" id="ARBA00022705"/>
    </source>
</evidence>
<comment type="subcellular location">
    <subcellularLocation>
        <location evidence="1 15">Cytoplasm</location>
    </subcellularLocation>
</comment>
<comment type="similarity">
    <text evidence="2 15">Belongs to the DNA polymerase type-Y family.</text>
</comment>
<dbReference type="InterPro" id="IPR050116">
    <property type="entry name" value="DNA_polymerase-Y"/>
</dbReference>
<dbReference type="GO" id="GO:0005829">
    <property type="term" value="C:cytosol"/>
    <property type="evidence" value="ECO:0007669"/>
    <property type="project" value="TreeGrafter"/>
</dbReference>
<dbReference type="InterPro" id="IPR022880">
    <property type="entry name" value="DNApol_IV"/>
</dbReference>
<dbReference type="GO" id="GO:0003684">
    <property type="term" value="F:damaged DNA binding"/>
    <property type="evidence" value="ECO:0007669"/>
    <property type="project" value="InterPro"/>
</dbReference>
<dbReference type="GO" id="GO:0003887">
    <property type="term" value="F:DNA-directed DNA polymerase activity"/>
    <property type="evidence" value="ECO:0007669"/>
    <property type="project" value="UniProtKB-UniRule"/>
</dbReference>
<keyword evidence="4 15" id="KW-0963">Cytoplasm</keyword>
<dbReference type="PROSITE" id="PS50173">
    <property type="entry name" value="UMUC"/>
    <property type="match status" value="1"/>
</dbReference>
<dbReference type="Gene3D" id="3.40.1170.60">
    <property type="match status" value="1"/>
</dbReference>
<evidence type="ECO:0000256" key="15">
    <source>
        <dbReference type="HAMAP-Rule" id="MF_01113"/>
    </source>
</evidence>
<evidence type="ECO:0000256" key="10">
    <source>
        <dbReference type="ARBA" id="ARBA00022842"/>
    </source>
</evidence>
<evidence type="ECO:0000256" key="5">
    <source>
        <dbReference type="ARBA" id="ARBA00022679"/>
    </source>
</evidence>
<feature type="active site" evidence="15">
    <location>
        <position position="127"/>
    </location>
</feature>
<protein>
    <recommendedName>
        <fullName evidence="15">DNA polymerase IV</fullName>
        <shortName evidence="15">Pol IV</shortName>
        <ecNumber evidence="15">2.7.7.7</ecNumber>
    </recommendedName>
</protein>
<dbReference type="EC" id="2.7.7.7" evidence="15"/>
<comment type="subunit">
    <text evidence="15">Monomer.</text>
</comment>
<dbReference type="Pfam" id="PF21999">
    <property type="entry name" value="IMS_HHH_1"/>
    <property type="match status" value="1"/>
</dbReference>
<evidence type="ECO:0000256" key="4">
    <source>
        <dbReference type="ARBA" id="ARBA00022490"/>
    </source>
</evidence>
<dbReference type="Pfam" id="PF11799">
    <property type="entry name" value="IMS_C"/>
    <property type="match status" value="1"/>
</dbReference>
<feature type="site" description="Substrate discrimination" evidence="15">
    <location>
        <position position="16"/>
    </location>
</feature>
<dbReference type="SUPFAM" id="SSF100879">
    <property type="entry name" value="Lesion bypass DNA polymerase (Y-family), little finger domain"/>
    <property type="match status" value="1"/>
</dbReference>
<feature type="domain" description="UmuC" evidence="16">
    <location>
        <begin position="7"/>
        <end position="205"/>
    </location>
</feature>
<keyword evidence="11 15" id="KW-0239">DNA-directed DNA polymerase</keyword>
<dbReference type="Gene3D" id="3.30.1490.100">
    <property type="entry name" value="DNA polymerase, Y-family, little finger domain"/>
    <property type="match status" value="1"/>
</dbReference>
<dbReference type="HAMAP" id="MF_01113">
    <property type="entry name" value="DNApol_IV"/>
    <property type="match status" value="1"/>
</dbReference>
<comment type="cofactor">
    <cofactor evidence="15">
        <name>Mg(2+)</name>
        <dbReference type="ChEBI" id="CHEBI:18420"/>
    </cofactor>
    <text evidence="15">Binds 2 magnesium ions per subunit.</text>
</comment>
<dbReference type="GO" id="GO:0042276">
    <property type="term" value="P:error-prone translesion synthesis"/>
    <property type="evidence" value="ECO:0007669"/>
    <property type="project" value="TreeGrafter"/>
</dbReference>
<evidence type="ECO:0000313" key="18">
    <source>
        <dbReference type="Proteomes" id="UP000244571"/>
    </source>
</evidence>
<dbReference type="InterPro" id="IPR036775">
    <property type="entry name" value="DNA_pol_Y-fam_lit_finger_sf"/>
</dbReference>
<evidence type="ECO:0000256" key="6">
    <source>
        <dbReference type="ARBA" id="ARBA00022695"/>
    </source>
</evidence>
<keyword evidence="6 15" id="KW-0548">Nucleotidyltransferase</keyword>
<dbReference type="InterPro" id="IPR017961">
    <property type="entry name" value="DNA_pol_Y-fam_little_finger"/>
</dbReference>
<evidence type="ECO:0000256" key="14">
    <source>
        <dbReference type="ARBA" id="ARBA00049244"/>
    </source>
</evidence>
<feature type="binding site" evidence="15">
    <location>
        <position position="126"/>
    </location>
    <ligand>
        <name>Mg(2+)</name>
        <dbReference type="ChEBI" id="CHEBI:18420"/>
    </ligand>
</feature>
<dbReference type="RefSeq" id="WP_108622016.1">
    <property type="nucleotide sequence ID" value="NZ_CP028901.1"/>
</dbReference>
<dbReference type="InterPro" id="IPR053848">
    <property type="entry name" value="IMS_HHH_1"/>
</dbReference>
<dbReference type="GO" id="GO:0009432">
    <property type="term" value="P:SOS response"/>
    <property type="evidence" value="ECO:0007669"/>
    <property type="project" value="TreeGrafter"/>
</dbReference>
<proteinExistence type="inferred from homology"/>
<dbReference type="NCBIfam" id="NF002677">
    <property type="entry name" value="PRK02406.1"/>
    <property type="match status" value="1"/>
</dbReference>
<name>A0A2R4XLB9_9BURK</name>
<evidence type="ECO:0000259" key="16">
    <source>
        <dbReference type="PROSITE" id="PS50173"/>
    </source>
</evidence>
<keyword evidence="5 15" id="KW-0808">Transferase</keyword>
<evidence type="ECO:0000256" key="11">
    <source>
        <dbReference type="ARBA" id="ARBA00022932"/>
    </source>
</evidence>
<dbReference type="GO" id="GO:0006281">
    <property type="term" value="P:DNA repair"/>
    <property type="evidence" value="ECO:0007669"/>
    <property type="project" value="UniProtKB-UniRule"/>
</dbReference>
<dbReference type="Proteomes" id="UP000244571">
    <property type="component" value="Chromosome"/>
</dbReference>
<evidence type="ECO:0000256" key="9">
    <source>
        <dbReference type="ARBA" id="ARBA00022763"/>
    </source>
</evidence>
<feature type="binding site" evidence="15">
    <location>
        <position position="11"/>
    </location>
    <ligand>
        <name>Mg(2+)</name>
        <dbReference type="ChEBI" id="CHEBI:18420"/>
    </ligand>
</feature>
<dbReference type="GO" id="GO:0000287">
    <property type="term" value="F:magnesium ion binding"/>
    <property type="evidence" value="ECO:0007669"/>
    <property type="project" value="UniProtKB-UniRule"/>
</dbReference>
<keyword evidence="7 15" id="KW-0235">DNA replication</keyword>
<comment type="catalytic activity">
    <reaction evidence="14 15">
        <text>DNA(n) + a 2'-deoxyribonucleoside 5'-triphosphate = DNA(n+1) + diphosphate</text>
        <dbReference type="Rhea" id="RHEA:22508"/>
        <dbReference type="Rhea" id="RHEA-COMP:17339"/>
        <dbReference type="Rhea" id="RHEA-COMP:17340"/>
        <dbReference type="ChEBI" id="CHEBI:33019"/>
        <dbReference type="ChEBI" id="CHEBI:61560"/>
        <dbReference type="ChEBI" id="CHEBI:173112"/>
        <dbReference type="EC" id="2.7.7.7"/>
    </reaction>
</comment>
<dbReference type="Gene3D" id="1.10.150.20">
    <property type="entry name" value="5' to 3' exonuclease, C-terminal subdomain"/>
    <property type="match status" value="1"/>
</dbReference>
<dbReference type="FunFam" id="3.30.1490.100:FF:000004">
    <property type="entry name" value="DNA polymerase IV"/>
    <property type="match status" value="1"/>
</dbReference>
<dbReference type="AlphaFoldDB" id="A0A2R4XLB9"/>
<reference evidence="17 18" key="1">
    <citation type="submission" date="2018-04" db="EMBL/GenBank/DDBJ databases">
        <title>Bordetella sp. HZ20 isolated from seawater.</title>
        <authorList>
            <person name="Sun C."/>
        </authorList>
    </citation>
    <scope>NUCLEOTIDE SEQUENCE [LARGE SCALE GENOMIC DNA]</scope>
    <source>
        <strain evidence="17 18">HZ20</strain>
    </source>
</reference>
<keyword evidence="13 15" id="KW-0234">DNA repair</keyword>
<keyword evidence="18" id="KW-1185">Reference proteome</keyword>
<evidence type="ECO:0000256" key="3">
    <source>
        <dbReference type="ARBA" id="ARBA00022457"/>
    </source>
</evidence>
<evidence type="ECO:0000256" key="8">
    <source>
        <dbReference type="ARBA" id="ARBA00022723"/>
    </source>
</evidence>
<keyword evidence="8 15" id="KW-0479">Metal-binding</keyword>
<dbReference type="InterPro" id="IPR043128">
    <property type="entry name" value="Rev_trsase/Diguanyl_cyclase"/>
</dbReference>
<keyword evidence="9 15" id="KW-0227">DNA damage</keyword>
<evidence type="ECO:0000256" key="2">
    <source>
        <dbReference type="ARBA" id="ARBA00010945"/>
    </source>
</evidence>
<dbReference type="EMBL" id="CP028901">
    <property type="protein sequence ID" value="AWB34600.1"/>
    <property type="molecule type" value="Genomic_DNA"/>
</dbReference>
<keyword evidence="12 15" id="KW-0238">DNA-binding</keyword>
<dbReference type="GO" id="GO:0006261">
    <property type="term" value="P:DNA-templated DNA replication"/>
    <property type="evidence" value="ECO:0007669"/>
    <property type="project" value="UniProtKB-UniRule"/>
</dbReference>
<evidence type="ECO:0000313" key="17">
    <source>
        <dbReference type="EMBL" id="AWB34600.1"/>
    </source>
</evidence>